<accession>A0A834IP27</accession>
<proteinExistence type="predicted"/>
<feature type="chain" id="PRO_5032293486" description="Osteopetrosis-associated transmembrane protein 1" evidence="2">
    <location>
        <begin position="18"/>
        <end position="257"/>
    </location>
</feature>
<feature type="transmembrane region" description="Helical" evidence="1">
    <location>
        <begin position="211"/>
        <end position="231"/>
    </location>
</feature>
<evidence type="ECO:0000313" key="3">
    <source>
        <dbReference type="EMBL" id="KAF7281440.1"/>
    </source>
</evidence>
<name>A0A834IP27_RHYFE</name>
<keyword evidence="1" id="KW-0472">Membrane</keyword>
<protein>
    <recommendedName>
        <fullName evidence="5">Osteopetrosis-associated transmembrane protein 1</fullName>
    </recommendedName>
</protein>
<evidence type="ECO:0000256" key="1">
    <source>
        <dbReference type="SAM" id="Phobius"/>
    </source>
</evidence>
<feature type="signal peptide" evidence="2">
    <location>
        <begin position="1"/>
        <end position="17"/>
    </location>
</feature>
<dbReference type="PANTHER" id="PTHR15644:SF2">
    <property type="entry name" value="OSTEOPETROSIS-ASSOCIATED TRANSMEMBRANE PROTEIN 1"/>
    <property type="match status" value="1"/>
</dbReference>
<evidence type="ECO:0008006" key="5">
    <source>
        <dbReference type="Google" id="ProtNLM"/>
    </source>
</evidence>
<keyword evidence="1" id="KW-1133">Transmembrane helix</keyword>
<dbReference type="InterPro" id="IPR019172">
    <property type="entry name" value="Osteopetrosis-assoc_TM_1"/>
</dbReference>
<keyword evidence="2" id="KW-0732">Signal</keyword>
<evidence type="ECO:0000256" key="2">
    <source>
        <dbReference type="SAM" id="SignalP"/>
    </source>
</evidence>
<dbReference type="GO" id="GO:0005829">
    <property type="term" value="C:cytosol"/>
    <property type="evidence" value="ECO:0007669"/>
    <property type="project" value="TreeGrafter"/>
</dbReference>
<keyword evidence="4" id="KW-1185">Reference proteome</keyword>
<dbReference type="AlphaFoldDB" id="A0A834IP27"/>
<dbReference type="OrthoDB" id="8021850at2759"/>
<gene>
    <name evidence="3" type="ORF">GWI33_004766</name>
</gene>
<organism evidence="3 4">
    <name type="scientific">Rhynchophorus ferrugineus</name>
    <name type="common">Red palm weevil</name>
    <name type="synonym">Curculio ferrugineus</name>
    <dbReference type="NCBI Taxonomy" id="354439"/>
    <lineage>
        <taxon>Eukaryota</taxon>
        <taxon>Metazoa</taxon>
        <taxon>Ecdysozoa</taxon>
        <taxon>Arthropoda</taxon>
        <taxon>Hexapoda</taxon>
        <taxon>Insecta</taxon>
        <taxon>Pterygota</taxon>
        <taxon>Neoptera</taxon>
        <taxon>Endopterygota</taxon>
        <taxon>Coleoptera</taxon>
        <taxon>Polyphaga</taxon>
        <taxon>Cucujiformia</taxon>
        <taxon>Curculionidae</taxon>
        <taxon>Dryophthorinae</taxon>
        <taxon>Rhynchophorus</taxon>
    </lineage>
</organism>
<dbReference type="PANTHER" id="PTHR15644">
    <property type="entry name" value="OSTEOPETROSIS ASSOCIATED TRANSMEMBRANE PROTEIN 1"/>
    <property type="match status" value="1"/>
</dbReference>
<dbReference type="Pfam" id="PF09777">
    <property type="entry name" value="OSTMP1"/>
    <property type="match status" value="1"/>
</dbReference>
<dbReference type="EMBL" id="JAACXV010000241">
    <property type="protein sequence ID" value="KAF7281440.1"/>
    <property type="molecule type" value="Genomic_DNA"/>
</dbReference>
<dbReference type="Proteomes" id="UP000625711">
    <property type="component" value="Unassembled WGS sequence"/>
</dbReference>
<comment type="caution">
    <text evidence="3">The sequence shown here is derived from an EMBL/GenBank/DDBJ whole genome shotgun (WGS) entry which is preliminary data.</text>
</comment>
<reference evidence="3" key="1">
    <citation type="submission" date="2020-08" db="EMBL/GenBank/DDBJ databases">
        <title>Genome sequencing and assembly of the red palm weevil Rhynchophorus ferrugineus.</title>
        <authorList>
            <person name="Dias G.B."/>
            <person name="Bergman C.M."/>
            <person name="Manee M."/>
        </authorList>
    </citation>
    <scope>NUCLEOTIDE SEQUENCE</scope>
    <source>
        <strain evidence="3">AA-2017</strain>
        <tissue evidence="3">Whole larva</tissue>
    </source>
</reference>
<evidence type="ECO:0000313" key="4">
    <source>
        <dbReference type="Proteomes" id="UP000625711"/>
    </source>
</evidence>
<keyword evidence="1" id="KW-0812">Transmembrane</keyword>
<sequence>MNKICIIWTVLFVLVKTEQLYRRTLLNNDNCTSLKTIFADSSSEFIKCSVNYSRPIKFCEKCVTPYINFLESYDNMSKLLVNNTPCIDQFVNLDRLGIIETIFYDNTNLWNRAKCNECFEIKNDKLTPNISKETKLFNDFYQKYNRCIHNVPEKNICKYCLNNYTQLYNYYSSISNENEKIGVCMDMVDLMNTTWAYWGDKCCKFRRHNEYVFILSMILVVIVTISFYILVPFYTEKRSPTIVEQSRFGKVLSSSSS</sequence>